<evidence type="ECO:0000256" key="1">
    <source>
        <dbReference type="SAM" id="SignalP"/>
    </source>
</evidence>
<dbReference type="AlphaFoldDB" id="A0A913ZD92"/>
<dbReference type="InterPro" id="IPR001304">
    <property type="entry name" value="C-type_lectin-like"/>
</dbReference>
<dbReference type="RefSeq" id="XP_038049747.1">
    <property type="nucleotide sequence ID" value="XM_038193819.1"/>
</dbReference>
<feature type="domain" description="C-type lectin" evidence="2">
    <location>
        <begin position="27"/>
        <end position="142"/>
    </location>
</feature>
<dbReference type="Pfam" id="PF00059">
    <property type="entry name" value="Lectin_C"/>
    <property type="match status" value="1"/>
</dbReference>
<dbReference type="SMART" id="SM00034">
    <property type="entry name" value="CLECT"/>
    <property type="match status" value="1"/>
</dbReference>
<dbReference type="GeneID" id="119723254"/>
<keyword evidence="1" id="KW-0732">Signal</keyword>
<dbReference type="OrthoDB" id="10255512at2759"/>
<feature type="signal peptide" evidence="1">
    <location>
        <begin position="1"/>
        <end position="17"/>
    </location>
</feature>
<evidence type="ECO:0000259" key="2">
    <source>
        <dbReference type="PROSITE" id="PS50041"/>
    </source>
</evidence>
<dbReference type="SUPFAM" id="SSF56436">
    <property type="entry name" value="C-type lectin-like"/>
    <property type="match status" value="1"/>
</dbReference>
<proteinExistence type="predicted"/>
<evidence type="ECO:0000313" key="4">
    <source>
        <dbReference type="Proteomes" id="UP000887568"/>
    </source>
</evidence>
<reference evidence="3" key="1">
    <citation type="submission" date="2022-11" db="UniProtKB">
        <authorList>
            <consortium name="EnsemblMetazoa"/>
        </authorList>
    </citation>
    <scope>IDENTIFICATION</scope>
</reference>
<feature type="chain" id="PRO_5037617170" description="C-type lectin domain-containing protein" evidence="1">
    <location>
        <begin position="18"/>
        <end position="189"/>
    </location>
</feature>
<dbReference type="PROSITE" id="PS50041">
    <property type="entry name" value="C_TYPE_LECTIN_2"/>
    <property type="match status" value="1"/>
</dbReference>
<dbReference type="CDD" id="cd00037">
    <property type="entry name" value="CLECT"/>
    <property type="match status" value="1"/>
</dbReference>
<dbReference type="Proteomes" id="UP000887568">
    <property type="component" value="Unplaced"/>
</dbReference>
<accession>A0A913ZD92</accession>
<dbReference type="InterPro" id="IPR016187">
    <property type="entry name" value="CTDL_fold"/>
</dbReference>
<name>A0A913ZD92_PATMI</name>
<dbReference type="PANTHER" id="PTHR22803">
    <property type="entry name" value="MANNOSE, PHOSPHOLIPASE, LECTIN RECEPTOR RELATED"/>
    <property type="match status" value="1"/>
</dbReference>
<organism evidence="3 4">
    <name type="scientific">Patiria miniata</name>
    <name type="common">Bat star</name>
    <name type="synonym">Asterina miniata</name>
    <dbReference type="NCBI Taxonomy" id="46514"/>
    <lineage>
        <taxon>Eukaryota</taxon>
        <taxon>Metazoa</taxon>
        <taxon>Echinodermata</taxon>
        <taxon>Eleutherozoa</taxon>
        <taxon>Asterozoa</taxon>
        <taxon>Asteroidea</taxon>
        <taxon>Valvatacea</taxon>
        <taxon>Valvatida</taxon>
        <taxon>Asterinidae</taxon>
        <taxon>Patiria</taxon>
    </lineage>
</organism>
<evidence type="ECO:0000313" key="3">
    <source>
        <dbReference type="EnsemblMetazoa" id="XP_038049747.1"/>
    </source>
</evidence>
<dbReference type="InterPro" id="IPR050111">
    <property type="entry name" value="C-type_lectin/snaclec_domain"/>
</dbReference>
<sequence length="189" mass="21073">MEKVVAYLLVVVISVCAETICRDQRWFHDSRYCLIDEQMTWQNGSTICSDIGGGLAIPDSLEEQQFIWEMFTDTISTGDVWIGCTLQNNQLVYPGEGGQVCEYTNWAPLEPYHNKRCVILWSRHAGKFDDVPCTPSRYVICEIPATPLVTPGMSCLQAYADARSPTHCLTDHVIKEFPVKGAIACGSAC</sequence>
<keyword evidence="4" id="KW-1185">Reference proteome</keyword>
<dbReference type="EnsemblMetazoa" id="XM_038193819.1">
    <property type="protein sequence ID" value="XP_038049747.1"/>
    <property type="gene ID" value="LOC119723254"/>
</dbReference>
<dbReference type="Gene3D" id="3.10.100.10">
    <property type="entry name" value="Mannose-Binding Protein A, subunit A"/>
    <property type="match status" value="1"/>
</dbReference>
<dbReference type="InterPro" id="IPR016186">
    <property type="entry name" value="C-type_lectin-like/link_sf"/>
</dbReference>
<protein>
    <recommendedName>
        <fullName evidence="2">C-type lectin domain-containing protein</fullName>
    </recommendedName>
</protein>